<dbReference type="Pfam" id="PF04101">
    <property type="entry name" value="Glyco_tran_28_C"/>
    <property type="match status" value="1"/>
</dbReference>
<dbReference type="RefSeq" id="WP_259485259.1">
    <property type="nucleotide sequence ID" value="NZ_JANTEZ010000002.1"/>
</dbReference>
<evidence type="ECO:0000259" key="1">
    <source>
        <dbReference type="Pfam" id="PF04101"/>
    </source>
</evidence>
<name>A0ABT2GBX3_9MICO</name>
<proteinExistence type="predicted"/>
<comment type="caution">
    <text evidence="2">The sequence shown here is derived from an EMBL/GenBank/DDBJ whole genome shotgun (WGS) entry which is preliminary data.</text>
</comment>
<dbReference type="InterPro" id="IPR007235">
    <property type="entry name" value="Glyco_trans_28_C"/>
</dbReference>
<dbReference type="Proteomes" id="UP001165580">
    <property type="component" value="Unassembled WGS sequence"/>
</dbReference>
<reference evidence="2" key="1">
    <citation type="submission" date="2022-08" db="EMBL/GenBank/DDBJ databases">
        <authorList>
            <person name="Deng Y."/>
            <person name="Han X.-F."/>
            <person name="Zhang Y.-Q."/>
        </authorList>
    </citation>
    <scope>NUCLEOTIDE SEQUENCE</scope>
    <source>
        <strain evidence="2">CPCC 205716</strain>
    </source>
</reference>
<evidence type="ECO:0000313" key="2">
    <source>
        <dbReference type="EMBL" id="MCS5713711.1"/>
    </source>
</evidence>
<evidence type="ECO:0000313" key="3">
    <source>
        <dbReference type="Proteomes" id="UP001165580"/>
    </source>
</evidence>
<accession>A0ABT2GBX3</accession>
<dbReference type="SUPFAM" id="SSF53756">
    <property type="entry name" value="UDP-Glycosyltransferase/glycogen phosphorylase"/>
    <property type="match status" value="1"/>
</dbReference>
<dbReference type="PANTHER" id="PTHR21015">
    <property type="entry name" value="UDP-N-ACETYLGLUCOSAMINE--N-ACETYLMURAMYL-(PENTAPEPTIDE) PYROPHOSPHORYL-UNDECAPRENOL N-ACETYLGLUCOSAMINE TRANSFERASE 1"/>
    <property type="match status" value="1"/>
</dbReference>
<keyword evidence="3" id="KW-1185">Reference proteome</keyword>
<feature type="domain" description="Glycosyl transferase family 28 C-terminal" evidence="1">
    <location>
        <begin position="232"/>
        <end position="345"/>
    </location>
</feature>
<sequence length="367" mass="41384">MPDHDVVLPPSCIAGAHDAWRRRIPGRRSQLGHPWAHGRIGTRPSWGAHDREDRAVTPVLERLHGKKLLLAASTGGHLSQLHRLAERIEPSEDSLWVTFDKPQSRSLLQDERHRFIPYISPRDWAGVARGMRTFDRILRSESFDAVVSTGAAIALSSHLTSRRRRVPTIYIESVSRFDGPSVTGRILQRVPGIERFAQHDGYSPDRWSHEFSVLDTYHRDESWVGPDMPASIFVTLGTISPYRFDRLVEKLLSVAPKGTEFVWQLGVTDRTDLPGEVHTEMSAEAFSRAAREADLVVTHAGVGTVMGLLDMRRPSLVVPRRRSRNEHVDDHQLQITREVQRRGLAASSEVDDIDLDTLRQAAGIRVQ</sequence>
<protein>
    <recommendedName>
        <fullName evidence="1">Glycosyl transferase family 28 C-terminal domain-containing protein</fullName>
    </recommendedName>
</protein>
<organism evidence="2 3">
    <name type="scientific">Herbiconiux gentiana</name>
    <dbReference type="NCBI Taxonomy" id="2970912"/>
    <lineage>
        <taxon>Bacteria</taxon>
        <taxon>Bacillati</taxon>
        <taxon>Actinomycetota</taxon>
        <taxon>Actinomycetes</taxon>
        <taxon>Micrococcales</taxon>
        <taxon>Microbacteriaceae</taxon>
        <taxon>Herbiconiux</taxon>
    </lineage>
</organism>
<dbReference type="Gene3D" id="3.40.50.2000">
    <property type="entry name" value="Glycogen Phosphorylase B"/>
    <property type="match status" value="2"/>
</dbReference>
<dbReference type="PANTHER" id="PTHR21015:SF22">
    <property type="entry name" value="GLYCOSYLTRANSFERASE"/>
    <property type="match status" value="1"/>
</dbReference>
<gene>
    <name evidence="2" type="ORF">NVV95_03995</name>
</gene>
<dbReference type="EMBL" id="JANTEZ010000002">
    <property type="protein sequence ID" value="MCS5713711.1"/>
    <property type="molecule type" value="Genomic_DNA"/>
</dbReference>